<accession>A0A561UY36</accession>
<keyword evidence="1" id="KW-0961">Cell wall biogenesis/degradation</keyword>
<dbReference type="OrthoDB" id="3868753at2"/>
<dbReference type="Proteomes" id="UP000318186">
    <property type="component" value="Unassembled WGS sequence"/>
</dbReference>
<reference evidence="4 5" key="1">
    <citation type="submission" date="2019-06" db="EMBL/GenBank/DDBJ databases">
        <title>Sequencing the genomes of 1000 actinobacteria strains.</title>
        <authorList>
            <person name="Klenk H.-P."/>
        </authorList>
    </citation>
    <scope>NUCLEOTIDE SEQUENCE [LARGE SCALE GENOMIC DNA]</scope>
    <source>
        <strain evidence="4 5">DSM 42059</strain>
    </source>
</reference>
<dbReference type="Pfam" id="PF03734">
    <property type="entry name" value="YkuD"/>
    <property type="match status" value="1"/>
</dbReference>
<comment type="pathway">
    <text evidence="1">Cell wall biogenesis; peptidoglycan biosynthesis.</text>
</comment>
<evidence type="ECO:0000313" key="4">
    <source>
        <dbReference type="EMBL" id="TWG04257.1"/>
    </source>
</evidence>
<evidence type="ECO:0000313" key="5">
    <source>
        <dbReference type="Proteomes" id="UP000318186"/>
    </source>
</evidence>
<feature type="region of interest" description="Disordered" evidence="2">
    <location>
        <begin position="36"/>
        <end position="95"/>
    </location>
</feature>
<feature type="active site" description="Nucleophile" evidence="1">
    <location>
        <position position="248"/>
    </location>
</feature>
<dbReference type="PANTHER" id="PTHR38589">
    <property type="entry name" value="BLR0621 PROTEIN"/>
    <property type="match status" value="1"/>
</dbReference>
<dbReference type="AlphaFoldDB" id="A0A561UY36"/>
<feature type="compositionally biased region" description="Pro residues" evidence="2">
    <location>
        <begin position="74"/>
        <end position="86"/>
    </location>
</feature>
<feature type="compositionally biased region" description="Low complexity" evidence="2">
    <location>
        <begin position="56"/>
        <end position="73"/>
    </location>
</feature>
<evidence type="ECO:0000256" key="1">
    <source>
        <dbReference type="PROSITE-ProRule" id="PRU01373"/>
    </source>
</evidence>
<dbReference type="RefSeq" id="WP_145764429.1">
    <property type="nucleotide sequence ID" value="NZ_VIWW01000001.1"/>
</dbReference>
<keyword evidence="1" id="KW-0573">Peptidoglycan synthesis</keyword>
<dbReference type="PROSITE" id="PS52029">
    <property type="entry name" value="LD_TPASE"/>
    <property type="match status" value="1"/>
</dbReference>
<evidence type="ECO:0000259" key="3">
    <source>
        <dbReference type="PROSITE" id="PS52029"/>
    </source>
</evidence>
<dbReference type="GO" id="GO:0009252">
    <property type="term" value="P:peptidoglycan biosynthetic process"/>
    <property type="evidence" value="ECO:0007669"/>
    <property type="project" value="UniProtKB-KW"/>
</dbReference>
<dbReference type="PROSITE" id="PS51257">
    <property type="entry name" value="PROKAR_LIPOPROTEIN"/>
    <property type="match status" value="1"/>
</dbReference>
<protein>
    <submittedName>
        <fullName evidence="4">L,D-peptidoglycan transpeptidase YkuD (ErfK/YbiS/YcfS/YnhG family)</fullName>
    </submittedName>
</protein>
<evidence type="ECO:0000256" key="2">
    <source>
        <dbReference type="SAM" id="MobiDB-lite"/>
    </source>
</evidence>
<gene>
    <name evidence="4" type="ORF">FHX80_112701</name>
</gene>
<dbReference type="EMBL" id="VIWW01000001">
    <property type="protein sequence ID" value="TWG04257.1"/>
    <property type="molecule type" value="Genomic_DNA"/>
</dbReference>
<feature type="active site" description="Proton donor/acceptor" evidence="1">
    <location>
        <position position="238"/>
    </location>
</feature>
<dbReference type="GO" id="GO:0071555">
    <property type="term" value="P:cell wall organization"/>
    <property type="evidence" value="ECO:0007669"/>
    <property type="project" value="UniProtKB-UniRule"/>
</dbReference>
<keyword evidence="1" id="KW-0133">Cell shape</keyword>
<proteinExistence type="predicted"/>
<dbReference type="GO" id="GO:0016740">
    <property type="term" value="F:transferase activity"/>
    <property type="evidence" value="ECO:0007669"/>
    <property type="project" value="InterPro"/>
</dbReference>
<dbReference type="GO" id="GO:0008360">
    <property type="term" value="P:regulation of cell shape"/>
    <property type="evidence" value="ECO:0007669"/>
    <property type="project" value="UniProtKB-UniRule"/>
</dbReference>
<name>A0A561UY36_9ACTN</name>
<dbReference type="CDD" id="cd16913">
    <property type="entry name" value="YkuD_like"/>
    <property type="match status" value="1"/>
</dbReference>
<feature type="domain" description="L,D-TPase catalytic" evidence="3">
    <location>
        <begin position="106"/>
        <end position="273"/>
    </location>
</feature>
<sequence>MSVPRSSVPLRLPYVVCAVLVLLLAGCGTGGFGTGGSGARTKAAGAPEVPGPPGSGAPSPAQPSSESSPAGPAAVPPGPSPTPPREIPGLGPRTRAEIPVGTRQAFVVTGDSPDSSLATAVLYTRDGPAADWRAAAAPWPAHNALNGWTAEHWEGDLRTPVGVFTLTSAGGRLDPPATVFPYDLNPDFKVEGEGFQGEPLEGSFDYVIAIDYNRLPGTSPLDHTRPLGTERGGGIWIHVDHGGPTQGCVSITYDRMRELLGLLDPAKDPVVVMGDVAYLSG</sequence>
<dbReference type="InterPro" id="IPR005490">
    <property type="entry name" value="LD_TPept_cat_dom"/>
</dbReference>
<organism evidence="4 5">
    <name type="scientific">Streptomyces brevispora</name>
    <dbReference type="NCBI Taxonomy" id="887462"/>
    <lineage>
        <taxon>Bacteria</taxon>
        <taxon>Bacillati</taxon>
        <taxon>Actinomycetota</taxon>
        <taxon>Actinomycetes</taxon>
        <taxon>Kitasatosporales</taxon>
        <taxon>Streptomycetaceae</taxon>
        <taxon>Streptomyces</taxon>
    </lineage>
</organism>
<comment type="caution">
    <text evidence="4">The sequence shown here is derived from an EMBL/GenBank/DDBJ whole genome shotgun (WGS) entry which is preliminary data.</text>
</comment>
<dbReference type="PANTHER" id="PTHR38589:SF1">
    <property type="entry name" value="BLR0621 PROTEIN"/>
    <property type="match status" value="1"/>
</dbReference>